<name>A0A4R2HVS2_9ACTN</name>
<evidence type="ECO:0000259" key="2">
    <source>
        <dbReference type="Pfam" id="PF01370"/>
    </source>
</evidence>
<accession>A0A4R2HVS2</accession>
<dbReference type="SUPFAM" id="SSF51735">
    <property type="entry name" value="NAD(P)-binding Rossmann-fold domains"/>
    <property type="match status" value="1"/>
</dbReference>
<keyword evidence="4" id="KW-1185">Reference proteome</keyword>
<dbReference type="Proteomes" id="UP000294508">
    <property type="component" value="Unassembled WGS sequence"/>
</dbReference>
<dbReference type="PANTHER" id="PTHR43245:SF23">
    <property type="entry name" value="NAD(P)-BINDING DOMAIN-CONTAINING PROTEIN"/>
    <property type="match status" value="1"/>
</dbReference>
<dbReference type="RefSeq" id="WP_132207062.1">
    <property type="nucleotide sequence ID" value="NZ_SLWN01000001.1"/>
</dbReference>
<feature type="domain" description="NAD-dependent epimerase/dehydratase" evidence="2">
    <location>
        <begin position="3"/>
        <end position="236"/>
    </location>
</feature>
<gene>
    <name evidence="3" type="ORF">EV652_101237</name>
</gene>
<protein>
    <submittedName>
        <fullName evidence="3">Nucleoside-diphosphate-sugar epimerase</fullName>
    </submittedName>
</protein>
<dbReference type="CDD" id="cd08946">
    <property type="entry name" value="SDR_e"/>
    <property type="match status" value="1"/>
</dbReference>
<dbReference type="OrthoDB" id="9795501at2"/>
<dbReference type="Gene3D" id="3.40.50.720">
    <property type="entry name" value="NAD(P)-binding Rossmann-like Domain"/>
    <property type="match status" value="1"/>
</dbReference>
<dbReference type="EMBL" id="SLWN01000001">
    <property type="protein sequence ID" value="TCO35357.1"/>
    <property type="molecule type" value="Genomic_DNA"/>
</dbReference>
<sequence length="364" mass="39564">MRVLVTGDRGYIGAVMVPFLRDAGHQVDGLDTGLYEGCDLLGGPDPIGSRPPRDMRDVGPAELAGYDAVVCLAALSNDPLGHLNRKATYSVNLDGTLKVAQAAKDAGIERFLFASSCSLYGAAGSEAVAEDAEMFPVTPYGETKALAESELAKLADDNFSPTYLRNATAYGVSTRLRLDIVVNNLTAIAMTSGKVRLESDGTPWRPLVHIEDISRAFLKVLESPREMIHDQAFNVGRSEDVVQVRDIAEMVRDAVPGSTLSIADGAGPDLRNYKVDFGKLNDVFPDLQLQWTVRKGVDELAAAYERHGLTQADFDSAQFVRLRRIQQLLSAGLVDDQLRRQTDEQFPGPEAPVFAAKDSVEEKH</sequence>
<reference evidence="3 4" key="1">
    <citation type="journal article" date="2015" name="Stand. Genomic Sci.">
        <title>Genomic Encyclopedia of Bacterial and Archaeal Type Strains, Phase III: the genomes of soil and plant-associated and newly described type strains.</title>
        <authorList>
            <person name="Whitman W.B."/>
            <person name="Woyke T."/>
            <person name="Klenk H.P."/>
            <person name="Zhou Y."/>
            <person name="Lilburn T.G."/>
            <person name="Beck B.J."/>
            <person name="De Vos P."/>
            <person name="Vandamme P."/>
            <person name="Eisen J.A."/>
            <person name="Garrity G."/>
            <person name="Hugenholtz P."/>
            <person name="Kyrpides N.C."/>
        </authorList>
    </citation>
    <scope>NUCLEOTIDE SEQUENCE [LARGE SCALE GENOMIC DNA]</scope>
    <source>
        <strain evidence="3 4">VKM Ac-2572</strain>
    </source>
</reference>
<evidence type="ECO:0000256" key="1">
    <source>
        <dbReference type="SAM" id="MobiDB-lite"/>
    </source>
</evidence>
<dbReference type="InterPro" id="IPR001509">
    <property type="entry name" value="Epimerase_deHydtase"/>
</dbReference>
<organism evidence="3 4">
    <name type="scientific">Kribbella steppae</name>
    <dbReference type="NCBI Taxonomy" id="2512223"/>
    <lineage>
        <taxon>Bacteria</taxon>
        <taxon>Bacillati</taxon>
        <taxon>Actinomycetota</taxon>
        <taxon>Actinomycetes</taxon>
        <taxon>Propionibacteriales</taxon>
        <taxon>Kribbellaceae</taxon>
        <taxon>Kribbella</taxon>
    </lineage>
</organism>
<dbReference type="InterPro" id="IPR050177">
    <property type="entry name" value="Lipid_A_modif_metabolic_enz"/>
</dbReference>
<evidence type="ECO:0000313" key="4">
    <source>
        <dbReference type="Proteomes" id="UP000294508"/>
    </source>
</evidence>
<dbReference type="InterPro" id="IPR036291">
    <property type="entry name" value="NAD(P)-bd_dom_sf"/>
</dbReference>
<dbReference type="Pfam" id="PF01370">
    <property type="entry name" value="Epimerase"/>
    <property type="match status" value="1"/>
</dbReference>
<proteinExistence type="predicted"/>
<dbReference type="PANTHER" id="PTHR43245">
    <property type="entry name" value="BIFUNCTIONAL POLYMYXIN RESISTANCE PROTEIN ARNA"/>
    <property type="match status" value="1"/>
</dbReference>
<dbReference type="AlphaFoldDB" id="A0A4R2HVS2"/>
<comment type="caution">
    <text evidence="3">The sequence shown here is derived from an EMBL/GenBank/DDBJ whole genome shotgun (WGS) entry which is preliminary data.</text>
</comment>
<feature type="region of interest" description="Disordered" evidence="1">
    <location>
        <begin position="343"/>
        <end position="364"/>
    </location>
</feature>
<evidence type="ECO:0000313" key="3">
    <source>
        <dbReference type="EMBL" id="TCO35357.1"/>
    </source>
</evidence>